<dbReference type="EMBL" id="HM193369">
    <property type="protein sequence ID" value="AEE65520.1"/>
    <property type="molecule type" value="Genomic_DNA"/>
</dbReference>
<evidence type="ECO:0000256" key="1">
    <source>
        <dbReference type="SAM" id="MobiDB-lite"/>
    </source>
</evidence>
<sequence length="77" mass="8008">MASDAKSPGKANMPGTAVTESTATEMHGEAPGPIMDDGHLPVSELIADRPAAPSPFGDDQTFPLPVDRLTYTPTMTP</sequence>
<organism evidence="2">
    <name type="scientific">uncultured bacterium BAC AB649/1850</name>
    <dbReference type="NCBI Taxonomy" id="1037453"/>
    <lineage>
        <taxon>Bacteria</taxon>
        <taxon>environmental samples</taxon>
    </lineage>
</organism>
<accession>F6K118</accession>
<proteinExistence type="predicted"/>
<name>F6K118_9BACT</name>
<evidence type="ECO:0000313" key="2">
    <source>
        <dbReference type="EMBL" id="AEE65520.1"/>
    </source>
</evidence>
<dbReference type="AlphaFoldDB" id="F6K118"/>
<feature type="region of interest" description="Disordered" evidence="1">
    <location>
        <begin position="1"/>
        <end position="77"/>
    </location>
</feature>
<reference evidence="2" key="1">
    <citation type="submission" date="2010-05" db="EMBL/GenBank/DDBJ databases">
        <title>Fluostatin gene cluster.</title>
        <authorList>
            <person name="Feng Z."/>
            <person name="Brady S.F."/>
        </authorList>
    </citation>
    <scope>NUCLEOTIDE SEQUENCE</scope>
</reference>
<protein>
    <submittedName>
        <fullName evidence="2">Uncharacterized protein</fullName>
    </submittedName>
</protein>